<evidence type="ECO:0000256" key="11">
    <source>
        <dbReference type="ARBA" id="ARBA00023211"/>
    </source>
</evidence>
<evidence type="ECO:0000256" key="4">
    <source>
        <dbReference type="ARBA" id="ARBA00022490"/>
    </source>
</evidence>
<dbReference type="SMART" id="SM00529">
    <property type="entry name" value="HTH_DTXR"/>
    <property type="match status" value="1"/>
</dbReference>
<dbReference type="InterPro" id="IPR022687">
    <property type="entry name" value="HTH_DTXR"/>
</dbReference>
<dbReference type="SUPFAM" id="SSF47979">
    <property type="entry name" value="Iron-dependent repressor protein, dimerization domain"/>
    <property type="match status" value="1"/>
</dbReference>
<evidence type="ECO:0000256" key="8">
    <source>
        <dbReference type="ARBA" id="ARBA00023125"/>
    </source>
</evidence>
<dbReference type="RefSeq" id="WP_022866241.1">
    <property type="nucleotide sequence ID" value="NZ_JAWNFT010000001.1"/>
</dbReference>
<dbReference type="PROSITE" id="PS50944">
    <property type="entry name" value="HTH_DTXR"/>
    <property type="match status" value="1"/>
</dbReference>
<evidence type="ECO:0000256" key="3">
    <source>
        <dbReference type="ARBA" id="ARBA00011738"/>
    </source>
</evidence>
<dbReference type="Pfam" id="PF01325">
    <property type="entry name" value="Fe_dep_repress"/>
    <property type="match status" value="1"/>
</dbReference>
<evidence type="ECO:0000256" key="10">
    <source>
        <dbReference type="ARBA" id="ARBA00023163"/>
    </source>
</evidence>
<comment type="subcellular location">
    <subcellularLocation>
        <location evidence="1">Cytoplasm</location>
    </subcellularLocation>
</comment>
<dbReference type="Pfam" id="PF04023">
    <property type="entry name" value="FeoA"/>
    <property type="match status" value="1"/>
</dbReference>
<comment type="subunit">
    <text evidence="3">Homodimer.</text>
</comment>
<evidence type="ECO:0000256" key="9">
    <source>
        <dbReference type="ARBA" id="ARBA00023159"/>
    </source>
</evidence>
<keyword evidence="15" id="KW-1185">Reference proteome</keyword>
<dbReference type="InterPro" id="IPR050536">
    <property type="entry name" value="DtxR_MntR_Metal-Reg"/>
</dbReference>
<organism evidence="14 15">
    <name type="scientific">Actinotignum urinale</name>
    <dbReference type="NCBI Taxonomy" id="190146"/>
    <lineage>
        <taxon>Bacteria</taxon>
        <taxon>Bacillati</taxon>
        <taxon>Actinomycetota</taxon>
        <taxon>Actinomycetes</taxon>
        <taxon>Actinomycetales</taxon>
        <taxon>Actinomycetaceae</taxon>
        <taxon>Actinotignum</taxon>
    </lineage>
</organism>
<dbReference type="Gene3D" id="2.30.30.90">
    <property type="match status" value="1"/>
</dbReference>
<gene>
    <name evidence="14" type="ORF">R6G86_08320</name>
</gene>
<dbReference type="InterPro" id="IPR001367">
    <property type="entry name" value="Fe_dep_repressor"/>
</dbReference>
<dbReference type="InterPro" id="IPR008988">
    <property type="entry name" value="Transcriptional_repressor_C"/>
</dbReference>
<keyword evidence="4" id="KW-0963">Cytoplasm</keyword>
<proteinExistence type="inferred from homology"/>
<dbReference type="InterPro" id="IPR022689">
    <property type="entry name" value="Iron_dep_repressor"/>
</dbReference>
<evidence type="ECO:0000256" key="2">
    <source>
        <dbReference type="ARBA" id="ARBA00007871"/>
    </source>
</evidence>
<comment type="caution">
    <text evidence="14">The sequence shown here is derived from an EMBL/GenBank/DDBJ whole genome shotgun (WGS) entry which is preliminary data.</text>
</comment>
<dbReference type="SUPFAM" id="SSF46785">
    <property type="entry name" value="Winged helix' DNA-binding domain"/>
    <property type="match status" value="1"/>
</dbReference>
<dbReference type="Proteomes" id="UP001275049">
    <property type="component" value="Unassembled WGS sequence"/>
</dbReference>
<evidence type="ECO:0000313" key="14">
    <source>
        <dbReference type="EMBL" id="MDY5133737.1"/>
    </source>
</evidence>
<dbReference type="PANTHER" id="PTHR33238:SF11">
    <property type="entry name" value="TRANSCRIPTIONAL REGULATOR MNTR"/>
    <property type="match status" value="1"/>
</dbReference>
<dbReference type="InterPro" id="IPR038157">
    <property type="entry name" value="FeoA_core_dom"/>
</dbReference>
<keyword evidence="11" id="KW-0464">Manganese</keyword>
<evidence type="ECO:0000256" key="1">
    <source>
        <dbReference type="ARBA" id="ARBA00004496"/>
    </source>
</evidence>
<feature type="domain" description="HTH dtxR-type" evidence="13">
    <location>
        <begin position="3"/>
        <end position="65"/>
    </location>
</feature>
<evidence type="ECO:0000256" key="12">
    <source>
        <dbReference type="ARBA" id="ARBA00032593"/>
    </source>
</evidence>
<dbReference type="Pfam" id="PF02742">
    <property type="entry name" value="Fe_dep_repr_C"/>
    <property type="match status" value="1"/>
</dbReference>
<name>A0ABU5GAL5_9ACTO</name>
<dbReference type="InterPro" id="IPR036390">
    <property type="entry name" value="WH_DNA-bd_sf"/>
</dbReference>
<dbReference type="PANTHER" id="PTHR33238">
    <property type="entry name" value="IRON (METAL) DEPENDENT REPRESSOR, DTXR FAMILY"/>
    <property type="match status" value="1"/>
</dbReference>
<evidence type="ECO:0000256" key="6">
    <source>
        <dbReference type="ARBA" id="ARBA00023004"/>
    </source>
</evidence>
<dbReference type="SUPFAM" id="SSF50037">
    <property type="entry name" value="C-terminal domain of transcriptional repressors"/>
    <property type="match status" value="1"/>
</dbReference>
<dbReference type="SMART" id="SM00899">
    <property type="entry name" value="FeoA"/>
    <property type="match status" value="1"/>
</dbReference>
<keyword evidence="6" id="KW-0408">Iron</keyword>
<keyword evidence="10" id="KW-0804">Transcription</keyword>
<keyword evidence="7" id="KW-0805">Transcription regulation</keyword>
<dbReference type="EMBL" id="JAWNGA010000017">
    <property type="protein sequence ID" value="MDY5133737.1"/>
    <property type="molecule type" value="Genomic_DNA"/>
</dbReference>
<dbReference type="InterPro" id="IPR007167">
    <property type="entry name" value="Fe-transptr_FeoA-like"/>
</dbReference>
<dbReference type="InterPro" id="IPR036388">
    <property type="entry name" value="WH-like_DNA-bd_sf"/>
</dbReference>
<evidence type="ECO:0000256" key="7">
    <source>
        <dbReference type="ARBA" id="ARBA00023015"/>
    </source>
</evidence>
<dbReference type="Gene3D" id="1.10.60.10">
    <property type="entry name" value="Iron dependent repressor, metal binding and dimerisation domain"/>
    <property type="match status" value="1"/>
</dbReference>
<evidence type="ECO:0000256" key="5">
    <source>
        <dbReference type="ARBA" id="ARBA00022491"/>
    </source>
</evidence>
<sequence length="222" mass="24046">MQLSSSHEDYLAALWKLKEWNDAPVTTGQLTKTLGVSASTVSEGVSKLAKMGFVYHEPYGAVSFTDKGSMAAARIVRIHRVIETALVRFLNYSWDEVHEEAGSIEHAVSEKFITRLDEALGHPERDPHGDIIPRGDDATPRSTAPGIHLASAPDNVKMRIERVSDQLPDLLSYLASEGMIPGTIITANTHSGPGLIEISSETNKAAISLTMAESILVSIVDN</sequence>
<comment type="similarity">
    <text evidence="2">Belongs to the DtxR/MntR family.</text>
</comment>
<keyword evidence="5" id="KW-0678">Repressor</keyword>
<evidence type="ECO:0000259" key="13">
    <source>
        <dbReference type="PROSITE" id="PS50944"/>
    </source>
</evidence>
<dbReference type="InterPro" id="IPR036421">
    <property type="entry name" value="Fe_dep_repressor_sf"/>
</dbReference>
<keyword evidence="8" id="KW-0238">DNA-binding</keyword>
<reference evidence="14 15" key="1">
    <citation type="submission" date="2023-10" db="EMBL/GenBank/DDBJ databases">
        <title>Whole Genome based description of the genera Actinobaculum and Actinotignum reveals a complex phylogenetic relationship within the species included in the genus Actinotignum.</title>
        <authorList>
            <person name="Jensen C.S."/>
            <person name="Dargis R."/>
            <person name="Kemp M."/>
            <person name="Christensen J.J."/>
        </authorList>
    </citation>
    <scope>NUCLEOTIDE SEQUENCE [LARGE SCALE GENOMIC DNA]</scope>
    <source>
        <strain evidence="14 15">SLA_B974</strain>
    </source>
</reference>
<dbReference type="Gene3D" id="1.10.10.10">
    <property type="entry name" value="Winged helix-like DNA-binding domain superfamily/Winged helix DNA-binding domain"/>
    <property type="match status" value="1"/>
</dbReference>
<protein>
    <recommendedName>
        <fullName evidence="12">Manganese transport regulator</fullName>
    </recommendedName>
</protein>
<accession>A0ABU5GAL5</accession>
<keyword evidence="9" id="KW-0010">Activator</keyword>
<evidence type="ECO:0000313" key="15">
    <source>
        <dbReference type="Proteomes" id="UP001275049"/>
    </source>
</evidence>